<reference evidence="2 3" key="1">
    <citation type="submission" date="2018-08" db="EMBL/GenBank/DDBJ databases">
        <title>Recombination of ecologically and evolutionarily significant loci maintains genetic cohesion in the Pseudomonas syringae species complex.</title>
        <authorList>
            <person name="Dillon M."/>
            <person name="Thakur S."/>
            <person name="Almeida R.N.D."/>
            <person name="Weir B.S."/>
            <person name="Guttman D.S."/>
        </authorList>
    </citation>
    <scope>NUCLEOTIDE SEQUENCE [LARGE SCALE GENOMIC DNA]</scope>
    <source>
        <strain evidence="2 3">88_10</strain>
    </source>
</reference>
<proteinExistence type="predicted"/>
<evidence type="ECO:0000313" key="3">
    <source>
        <dbReference type="Proteomes" id="UP000282378"/>
    </source>
</evidence>
<keyword evidence="1" id="KW-0472">Membrane</keyword>
<keyword evidence="1" id="KW-1133">Transmembrane helix</keyword>
<gene>
    <name evidence="2" type="ORF">APX70_200326</name>
</gene>
<organism evidence="2 3">
    <name type="scientific">Pseudomonas syringae pv. maculicola</name>
    <dbReference type="NCBI Taxonomy" id="59511"/>
    <lineage>
        <taxon>Bacteria</taxon>
        <taxon>Pseudomonadati</taxon>
        <taxon>Pseudomonadota</taxon>
        <taxon>Gammaproteobacteria</taxon>
        <taxon>Pseudomonadales</taxon>
        <taxon>Pseudomonadaceae</taxon>
        <taxon>Pseudomonas</taxon>
    </lineage>
</organism>
<protein>
    <submittedName>
        <fullName evidence="2">Uncharacterized protein</fullName>
    </submittedName>
</protein>
<comment type="caution">
    <text evidence="2">The sequence shown here is derived from an EMBL/GenBank/DDBJ whole genome shotgun (WGS) entry which is preliminary data.</text>
</comment>
<accession>A0A3M2ZRL2</accession>
<dbReference type="EMBL" id="RBNL01001327">
    <property type="protein sequence ID" value="RML90896.1"/>
    <property type="molecule type" value="Genomic_DNA"/>
</dbReference>
<keyword evidence="1" id="KW-0812">Transmembrane</keyword>
<feature type="transmembrane region" description="Helical" evidence="1">
    <location>
        <begin position="42"/>
        <end position="62"/>
    </location>
</feature>
<name>A0A3M2ZRL2_PSEYM</name>
<sequence length="65" mass="7794">MQADPDQRYETPEQWLLELEQAEHRSLVTRPRPLLEREPLKVWRTLALVSLLCNLLAVIWFMGRH</sequence>
<evidence type="ECO:0000256" key="1">
    <source>
        <dbReference type="SAM" id="Phobius"/>
    </source>
</evidence>
<dbReference type="AlphaFoldDB" id="A0A3M2ZRL2"/>
<dbReference type="Proteomes" id="UP000282378">
    <property type="component" value="Unassembled WGS sequence"/>
</dbReference>
<evidence type="ECO:0000313" key="2">
    <source>
        <dbReference type="EMBL" id="RML90896.1"/>
    </source>
</evidence>